<dbReference type="AlphaFoldDB" id="A0DFG6"/>
<evidence type="ECO:0000313" key="3">
    <source>
        <dbReference type="Proteomes" id="UP000000600"/>
    </source>
</evidence>
<dbReference type="KEGG" id="ptm:GSPATT00016596001"/>
<feature type="transmembrane region" description="Helical" evidence="1">
    <location>
        <begin position="27"/>
        <end position="45"/>
    </location>
</feature>
<reference evidence="2 3" key="1">
    <citation type="journal article" date="2006" name="Nature">
        <title>Global trends of whole-genome duplications revealed by the ciliate Paramecium tetraurelia.</title>
        <authorList>
            <consortium name="Genoscope"/>
            <person name="Aury J.-M."/>
            <person name="Jaillon O."/>
            <person name="Duret L."/>
            <person name="Noel B."/>
            <person name="Jubin C."/>
            <person name="Porcel B.M."/>
            <person name="Segurens B."/>
            <person name="Daubin V."/>
            <person name="Anthouard V."/>
            <person name="Aiach N."/>
            <person name="Arnaiz O."/>
            <person name="Billaut A."/>
            <person name="Beisson J."/>
            <person name="Blanc I."/>
            <person name="Bouhouche K."/>
            <person name="Camara F."/>
            <person name="Duharcourt S."/>
            <person name="Guigo R."/>
            <person name="Gogendeau D."/>
            <person name="Katinka M."/>
            <person name="Keller A.-M."/>
            <person name="Kissmehl R."/>
            <person name="Klotz C."/>
            <person name="Koll F."/>
            <person name="Le Moue A."/>
            <person name="Lepere C."/>
            <person name="Malinsky S."/>
            <person name="Nowacki M."/>
            <person name="Nowak J.K."/>
            <person name="Plattner H."/>
            <person name="Poulain J."/>
            <person name="Ruiz F."/>
            <person name="Serrano V."/>
            <person name="Zagulski M."/>
            <person name="Dessen P."/>
            <person name="Betermier M."/>
            <person name="Weissenbach J."/>
            <person name="Scarpelli C."/>
            <person name="Schachter V."/>
            <person name="Sperling L."/>
            <person name="Meyer E."/>
            <person name="Cohen J."/>
            <person name="Wincker P."/>
        </authorList>
    </citation>
    <scope>NUCLEOTIDE SEQUENCE [LARGE SCALE GENOMIC DNA]</scope>
    <source>
        <strain evidence="2 3">Stock d4-2</strain>
    </source>
</reference>
<keyword evidence="3" id="KW-1185">Reference proteome</keyword>
<dbReference type="EMBL" id="CT868418">
    <property type="protein sequence ID" value="CAK81783.1"/>
    <property type="molecule type" value="Genomic_DNA"/>
</dbReference>
<dbReference type="InParanoid" id="A0DFG6"/>
<dbReference type="RefSeq" id="XP_001449180.1">
    <property type="nucleotide sequence ID" value="XM_001449143.1"/>
</dbReference>
<dbReference type="HOGENOM" id="CLU_2727677_0_0_1"/>
<keyword evidence="1" id="KW-0472">Membrane</keyword>
<name>A0DFG6_PARTE</name>
<proteinExistence type="predicted"/>
<evidence type="ECO:0000256" key="1">
    <source>
        <dbReference type="SAM" id="Phobius"/>
    </source>
</evidence>
<sequence>MNGHSSYAIRIVILLKGGKRQQEKCRYYLFSITGIGVCLSIGALPNQGKNVKKQKDVIKQLHKQPEEHNHLI</sequence>
<accession>A0DFG6</accession>
<organism evidence="2 3">
    <name type="scientific">Paramecium tetraurelia</name>
    <dbReference type="NCBI Taxonomy" id="5888"/>
    <lineage>
        <taxon>Eukaryota</taxon>
        <taxon>Sar</taxon>
        <taxon>Alveolata</taxon>
        <taxon>Ciliophora</taxon>
        <taxon>Intramacronucleata</taxon>
        <taxon>Oligohymenophorea</taxon>
        <taxon>Peniculida</taxon>
        <taxon>Parameciidae</taxon>
        <taxon>Paramecium</taxon>
    </lineage>
</organism>
<keyword evidence="1" id="KW-0812">Transmembrane</keyword>
<dbReference type="GeneID" id="5034965"/>
<evidence type="ECO:0000313" key="2">
    <source>
        <dbReference type="EMBL" id="CAK81783.1"/>
    </source>
</evidence>
<protein>
    <submittedName>
        <fullName evidence="2">Uncharacterized protein</fullName>
    </submittedName>
</protein>
<dbReference type="Proteomes" id="UP000000600">
    <property type="component" value="Unassembled WGS sequence"/>
</dbReference>
<keyword evidence="1" id="KW-1133">Transmembrane helix</keyword>
<gene>
    <name evidence="2" type="ORF">GSPATT00016596001</name>
</gene>